<evidence type="ECO:0000313" key="1">
    <source>
        <dbReference type="EMBL" id="AEI89022.1"/>
    </source>
</evidence>
<dbReference type="SUPFAM" id="SSF109604">
    <property type="entry name" value="HD-domain/PDEase-like"/>
    <property type="match status" value="1"/>
</dbReference>
<evidence type="ECO:0000313" key="2">
    <source>
        <dbReference type="Proteomes" id="UP000006639"/>
    </source>
</evidence>
<name>F7XWH3_MIDMI</name>
<sequence>MIVTILHDCIEDTELTKEIIAKEFGNKIAGYVADLTRIKHDRKISSAEMVKLCDRLHNMRTIAAKSTDKIQKTTLETLPWILFYSLLLV</sequence>
<dbReference type="STRING" id="696127.midi_00731"/>
<reference evidence="1 2" key="1">
    <citation type="journal article" date="2011" name="Mol. Biol. Evol.">
        <title>Phylogenomic evidence for the presence of a flagellum and cbb3 oxidase in the free-living mitochondrial ancestor.</title>
        <authorList>
            <person name="Sassera D."/>
            <person name="Lo N."/>
            <person name="Epis S."/>
            <person name="D'Auria G."/>
            <person name="Montagna M."/>
            <person name="Comandatore F."/>
            <person name="Horner D."/>
            <person name="Pereto J."/>
            <person name="Luciano A.M."/>
            <person name="Franciosi F."/>
            <person name="Ferri E."/>
            <person name="Crotti E."/>
            <person name="Bazzocchi C."/>
            <person name="Daffonchio D."/>
            <person name="Sacchi L."/>
            <person name="Moya A."/>
            <person name="Latorre A."/>
            <person name="Bandi C."/>
        </authorList>
    </citation>
    <scope>NUCLEOTIDE SEQUENCE [LARGE SCALE GENOMIC DNA]</scope>
    <source>
        <strain evidence="1 2">IricVA</strain>
    </source>
</reference>
<dbReference type="InterPro" id="IPR052194">
    <property type="entry name" value="MESH1"/>
</dbReference>
<dbReference type="PANTHER" id="PTHR46246">
    <property type="entry name" value="GUANOSINE-3',5'-BIS(DIPHOSPHATE) 3'-PYROPHOSPHOHYDROLASE MESH1"/>
    <property type="match status" value="1"/>
</dbReference>
<keyword evidence="1" id="KW-0378">Hydrolase</keyword>
<dbReference type="KEGG" id="mmn:midi_00731"/>
<keyword evidence="2" id="KW-1185">Reference proteome</keyword>
<dbReference type="PANTHER" id="PTHR46246:SF1">
    <property type="entry name" value="GUANOSINE-3',5'-BIS(DIPHOSPHATE) 3'-PYROPHOSPHOHYDROLASE MESH1"/>
    <property type="match status" value="1"/>
</dbReference>
<protein>
    <submittedName>
        <fullName evidence="1">Putative hydrolase</fullName>
    </submittedName>
</protein>
<dbReference type="HOGENOM" id="CLU_2451330_0_0_5"/>
<dbReference type="GO" id="GO:0008893">
    <property type="term" value="F:guanosine-3',5'-bis(diphosphate) 3'-diphosphatase activity"/>
    <property type="evidence" value="ECO:0007669"/>
    <property type="project" value="TreeGrafter"/>
</dbReference>
<organism evidence="1 2">
    <name type="scientific">Midichloria mitochondrii (strain IricVA)</name>
    <dbReference type="NCBI Taxonomy" id="696127"/>
    <lineage>
        <taxon>Bacteria</taxon>
        <taxon>Pseudomonadati</taxon>
        <taxon>Pseudomonadota</taxon>
        <taxon>Alphaproteobacteria</taxon>
        <taxon>Rickettsiales</taxon>
        <taxon>Candidatus Midichloriaceae</taxon>
        <taxon>Candidatus Midichloria</taxon>
    </lineage>
</organism>
<gene>
    <name evidence="1" type="ordered locus">midi_00731</name>
</gene>
<dbReference type="Gene3D" id="1.10.3210.10">
    <property type="entry name" value="Hypothetical protein af1432"/>
    <property type="match status" value="1"/>
</dbReference>
<dbReference type="AlphaFoldDB" id="F7XWH3"/>
<dbReference type="Proteomes" id="UP000006639">
    <property type="component" value="Chromosome"/>
</dbReference>
<dbReference type="EMBL" id="CP002130">
    <property type="protein sequence ID" value="AEI89022.1"/>
    <property type="molecule type" value="Genomic_DNA"/>
</dbReference>
<proteinExistence type="predicted"/>
<accession>F7XWH3</accession>